<comment type="caution">
    <text evidence="2">The sequence shown here is derived from an EMBL/GenBank/DDBJ whole genome shotgun (WGS) entry which is preliminary data.</text>
</comment>
<keyword evidence="3" id="KW-1185">Reference proteome</keyword>
<evidence type="ECO:0000313" key="2">
    <source>
        <dbReference type="EMBL" id="MBC3898131.1"/>
    </source>
</evidence>
<evidence type="ECO:0000256" key="1">
    <source>
        <dbReference type="SAM" id="SignalP"/>
    </source>
</evidence>
<dbReference type="EMBL" id="WJBE01000001">
    <property type="protein sequence ID" value="MBC3898131.1"/>
    <property type="molecule type" value="Genomic_DNA"/>
</dbReference>
<dbReference type="InterPro" id="IPR036374">
    <property type="entry name" value="OxRdtase_Mopterin-bd_sf"/>
</dbReference>
<evidence type="ECO:0000313" key="3">
    <source>
        <dbReference type="Proteomes" id="UP000622405"/>
    </source>
</evidence>
<protein>
    <recommendedName>
        <fullName evidence="4">Oxidoreductase molybdopterin-binding domain-containing protein</fullName>
    </recommendedName>
</protein>
<gene>
    <name evidence="2" type="ORF">GH811_00695</name>
</gene>
<organism evidence="2 3">
    <name type="scientific">Acetobacterium malicum</name>
    <dbReference type="NCBI Taxonomy" id="52692"/>
    <lineage>
        <taxon>Bacteria</taxon>
        <taxon>Bacillati</taxon>
        <taxon>Bacillota</taxon>
        <taxon>Clostridia</taxon>
        <taxon>Eubacteriales</taxon>
        <taxon>Eubacteriaceae</taxon>
        <taxon>Acetobacterium</taxon>
    </lineage>
</organism>
<dbReference type="RefSeq" id="WP_186892884.1">
    <property type="nucleotide sequence ID" value="NZ_WJBE01000001.1"/>
</dbReference>
<accession>A0ABR6YSP0</accession>
<feature type="signal peptide" evidence="1">
    <location>
        <begin position="1"/>
        <end position="24"/>
    </location>
</feature>
<keyword evidence="1" id="KW-0732">Signal</keyword>
<name>A0ABR6YSP0_9FIRM</name>
<dbReference type="PROSITE" id="PS51257">
    <property type="entry name" value="PROKAR_LIPOPROTEIN"/>
    <property type="match status" value="1"/>
</dbReference>
<proteinExistence type="predicted"/>
<dbReference type="SUPFAM" id="SSF56524">
    <property type="entry name" value="Oxidoreductase molybdopterin-binding domain"/>
    <property type="match status" value="1"/>
</dbReference>
<dbReference type="Proteomes" id="UP000622405">
    <property type="component" value="Unassembled WGS sequence"/>
</dbReference>
<reference evidence="2 3" key="1">
    <citation type="journal article" date="2020" name="mSystems">
        <title>Defining Genomic and Predicted Metabolic Features of the Acetobacterium Genus.</title>
        <authorList>
            <person name="Ross D.E."/>
            <person name="Marshall C.W."/>
            <person name="Gulliver D."/>
            <person name="May H.D."/>
            <person name="Norman R.S."/>
        </authorList>
    </citation>
    <scope>NUCLEOTIDE SEQUENCE [LARGE SCALE GENOMIC DNA]</scope>
    <source>
        <strain evidence="2 3">DSM 4132</strain>
    </source>
</reference>
<feature type="chain" id="PRO_5045203032" description="Oxidoreductase molybdopterin-binding domain-containing protein" evidence="1">
    <location>
        <begin position="25"/>
        <end position="169"/>
    </location>
</feature>
<sequence length="169" mass="18410">MKKSISLFLAIMMAMFLVVGCSGGGQKTAASAPKFSGTAQVRVFTAAGQEWIIDQKTMSTAPLVAFETTQGKSGEEPITNEHLGILLKDILAAAGVDLSTVNQITCTSQDGFSKAYSKADLEDPEKLFLTFAMDGENLTFENQDCFFIVAKNESFKQNWTKFLKEIEIS</sequence>
<evidence type="ECO:0008006" key="4">
    <source>
        <dbReference type="Google" id="ProtNLM"/>
    </source>
</evidence>
<dbReference type="Gene3D" id="3.90.420.10">
    <property type="entry name" value="Oxidoreductase, molybdopterin-binding domain"/>
    <property type="match status" value="1"/>
</dbReference>